<evidence type="ECO:0000256" key="6">
    <source>
        <dbReference type="PROSITE-ProRule" id="PRU10010"/>
    </source>
</evidence>
<comment type="pathway">
    <text evidence="5">Amino-acid biosynthesis; L-arginine biosynthesis; N(2)-acetyl-L-ornithine from L-glutamate: step 3/4.</text>
</comment>
<dbReference type="InterPro" id="IPR023013">
    <property type="entry name" value="AGPR_AS"/>
</dbReference>
<keyword evidence="4 5" id="KW-0560">Oxidoreductase</keyword>
<dbReference type="NCBIfam" id="TIGR01850">
    <property type="entry name" value="argC"/>
    <property type="match status" value="1"/>
</dbReference>
<dbReference type="HAMAP" id="MF_00150">
    <property type="entry name" value="ArgC_type1"/>
    <property type="match status" value="1"/>
</dbReference>
<keyword evidence="5" id="KW-0963">Cytoplasm</keyword>
<dbReference type="Proteomes" id="UP001143304">
    <property type="component" value="Unassembled WGS sequence"/>
</dbReference>
<dbReference type="SMART" id="SM00859">
    <property type="entry name" value="Semialdhyde_dh"/>
    <property type="match status" value="1"/>
</dbReference>
<sequence length="343" mass="36702">MLSVGIVGGTGYTGVELLRLLASHEGAAVTVLTSRAEAGRRVDDLFPNLRGLYDLTFTEPDARALAACDVVFFATPHNVAMNMVPEILATGSRVIDLSADYRIRDADLWSTWYGATHASPELLEAAVYGLPEYNREKMVTAQLVACPGCYPTSVQLGFMPLLAKGLIDPSHLIASSASGVSGAGRQAKIDNLLSEASDSFKAYSVKGHRHLPEIEQGLTDIAGERAQITFVPHLLPIVRGIQSTLFGRLRDRGADLQAVFEDYYGDAPFVDVLPAGVLPQTRTVKGANRCQLAVVVPQDRDTVVVLSVIDNLVKGASGQALQAMNIMFGLDESAGLRQVGLLP</sequence>
<evidence type="ECO:0000259" key="7">
    <source>
        <dbReference type="SMART" id="SM00859"/>
    </source>
</evidence>
<dbReference type="EC" id="1.2.1.38" evidence="5"/>
<name>A0ABT3TA42_9GAMM</name>
<reference evidence="8" key="1">
    <citation type="submission" date="2019-02" db="EMBL/GenBank/DDBJ databases">
        <authorList>
            <person name="Li S.-H."/>
        </authorList>
    </citation>
    <scope>NUCLEOTIDE SEQUENCE</scope>
    <source>
        <strain evidence="8">IMCC11814</strain>
    </source>
</reference>
<keyword evidence="9" id="KW-1185">Reference proteome</keyword>
<evidence type="ECO:0000256" key="3">
    <source>
        <dbReference type="ARBA" id="ARBA00022857"/>
    </source>
</evidence>
<protein>
    <recommendedName>
        <fullName evidence="5">N-acetyl-gamma-glutamyl-phosphate reductase</fullName>
        <shortName evidence="5">AGPR</shortName>
        <ecNumber evidence="5">1.2.1.38</ecNumber>
    </recommendedName>
    <alternativeName>
        <fullName evidence="5">N-acetyl-glutamate semialdehyde dehydrogenase</fullName>
        <shortName evidence="5">NAGSA dehydrogenase</shortName>
    </alternativeName>
</protein>
<comment type="catalytic activity">
    <reaction evidence="5">
        <text>N-acetyl-L-glutamate 5-semialdehyde + phosphate + NADP(+) = N-acetyl-L-glutamyl 5-phosphate + NADPH + H(+)</text>
        <dbReference type="Rhea" id="RHEA:21588"/>
        <dbReference type="ChEBI" id="CHEBI:15378"/>
        <dbReference type="ChEBI" id="CHEBI:29123"/>
        <dbReference type="ChEBI" id="CHEBI:43474"/>
        <dbReference type="ChEBI" id="CHEBI:57783"/>
        <dbReference type="ChEBI" id="CHEBI:57936"/>
        <dbReference type="ChEBI" id="CHEBI:58349"/>
        <dbReference type="EC" id="1.2.1.38"/>
    </reaction>
</comment>
<comment type="caution">
    <text evidence="8">The sequence shown here is derived from an EMBL/GenBank/DDBJ whole genome shotgun (WGS) entry which is preliminary data.</text>
</comment>
<dbReference type="PANTHER" id="PTHR32338:SF10">
    <property type="entry name" value="N-ACETYL-GAMMA-GLUTAMYL-PHOSPHATE REDUCTASE, CHLOROPLASTIC-RELATED"/>
    <property type="match status" value="1"/>
</dbReference>
<dbReference type="InterPro" id="IPR050085">
    <property type="entry name" value="AGPR"/>
</dbReference>
<dbReference type="CDD" id="cd17895">
    <property type="entry name" value="AGPR_1_N"/>
    <property type="match status" value="1"/>
</dbReference>
<dbReference type="InterPro" id="IPR036291">
    <property type="entry name" value="NAD(P)-bd_dom_sf"/>
</dbReference>
<comment type="subcellular location">
    <subcellularLocation>
        <location evidence="5">Cytoplasm</location>
    </subcellularLocation>
</comment>
<keyword evidence="2 5" id="KW-0028">Amino-acid biosynthesis</keyword>
<evidence type="ECO:0000313" key="9">
    <source>
        <dbReference type="Proteomes" id="UP001143304"/>
    </source>
</evidence>
<dbReference type="InterPro" id="IPR058924">
    <property type="entry name" value="AGPR_dimerisation_dom"/>
</dbReference>
<dbReference type="SUPFAM" id="SSF51735">
    <property type="entry name" value="NAD(P)-binding Rossmann-fold domains"/>
    <property type="match status" value="1"/>
</dbReference>
<keyword evidence="3 5" id="KW-0521">NADP</keyword>
<dbReference type="InterPro" id="IPR000706">
    <property type="entry name" value="AGPR_type-1"/>
</dbReference>
<evidence type="ECO:0000256" key="2">
    <source>
        <dbReference type="ARBA" id="ARBA00022605"/>
    </source>
</evidence>
<accession>A0ABT3TA42</accession>
<comment type="similarity">
    <text evidence="5">Belongs to the NAGSA dehydrogenase family. Type 1 subfamily.</text>
</comment>
<evidence type="ECO:0000256" key="4">
    <source>
        <dbReference type="ARBA" id="ARBA00023002"/>
    </source>
</evidence>
<dbReference type="GO" id="GO:0003942">
    <property type="term" value="F:N-acetyl-gamma-glutamyl-phosphate reductase activity"/>
    <property type="evidence" value="ECO:0007669"/>
    <property type="project" value="UniProtKB-EC"/>
</dbReference>
<dbReference type="InterPro" id="IPR000534">
    <property type="entry name" value="Semialdehyde_DH_NAD-bd"/>
</dbReference>
<dbReference type="Pfam" id="PF22698">
    <property type="entry name" value="Semialdhyde_dhC_1"/>
    <property type="match status" value="1"/>
</dbReference>
<feature type="active site" evidence="5 6">
    <location>
        <position position="149"/>
    </location>
</feature>
<dbReference type="PANTHER" id="PTHR32338">
    <property type="entry name" value="N-ACETYL-GAMMA-GLUTAMYL-PHOSPHATE REDUCTASE, CHLOROPLASTIC-RELATED-RELATED"/>
    <property type="match status" value="1"/>
</dbReference>
<keyword evidence="1 5" id="KW-0055">Arginine biosynthesis</keyword>
<evidence type="ECO:0000256" key="1">
    <source>
        <dbReference type="ARBA" id="ARBA00022571"/>
    </source>
</evidence>
<gene>
    <name evidence="5" type="primary">argC</name>
    <name evidence="8" type="ORF">EYC82_17630</name>
</gene>
<comment type="function">
    <text evidence="5">Catalyzes the NADPH-dependent reduction of N-acetyl-5-glutamyl phosphate to yield N-acetyl-L-glutamate 5-semialdehyde.</text>
</comment>
<proteinExistence type="inferred from homology"/>
<dbReference type="PROSITE" id="PS01224">
    <property type="entry name" value="ARGC"/>
    <property type="match status" value="1"/>
</dbReference>
<feature type="domain" description="Semialdehyde dehydrogenase NAD-binding" evidence="7">
    <location>
        <begin position="3"/>
        <end position="141"/>
    </location>
</feature>
<dbReference type="Gene3D" id="3.40.50.720">
    <property type="entry name" value="NAD(P)-binding Rossmann-like Domain"/>
    <property type="match status" value="1"/>
</dbReference>
<dbReference type="EMBL" id="SHNO01000003">
    <property type="protein sequence ID" value="MCX2979163.1"/>
    <property type="molecule type" value="Genomic_DNA"/>
</dbReference>
<evidence type="ECO:0000256" key="5">
    <source>
        <dbReference type="HAMAP-Rule" id="MF_00150"/>
    </source>
</evidence>
<dbReference type="Gene3D" id="3.30.360.10">
    <property type="entry name" value="Dihydrodipicolinate Reductase, domain 2"/>
    <property type="match status" value="1"/>
</dbReference>
<dbReference type="CDD" id="cd23934">
    <property type="entry name" value="AGPR_1_C"/>
    <property type="match status" value="1"/>
</dbReference>
<dbReference type="Pfam" id="PF01118">
    <property type="entry name" value="Semialdhyde_dh"/>
    <property type="match status" value="1"/>
</dbReference>
<organism evidence="8 9">
    <name type="scientific">Candidatus Marimicrobium litorale</name>
    <dbReference type="NCBI Taxonomy" id="2518991"/>
    <lineage>
        <taxon>Bacteria</taxon>
        <taxon>Pseudomonadati</taxon>
        <taxon>Pseudomonadota</taxon>
        <taxon>Gammaproteobacteria</taxon>
        <taxon>Cellvibrionales</taxon>
        <taxon>Halieaceae</taxon>
        <taxon>Marimicrobium</taxon>
    </lineage>
</organism>
<dbReference type="SUPFAM" id="SSF55347">
    <property type="entry name" value="Glyceraldehyde-3-phosphate dehydrogenase-like, C-terminal domain"/>
    <property type="match status" value="1"/>
</dbReference>
<dbReference type="RefSeq" id="WP_279250955.1">
    <property type="nucleotide sequence ID" value="NZ_SHNO01000003.1"/>
</dbReference>
<evidence type="ECO:0000313" key="8">
    <source>
        <dbReference type="EMBL" id="MCX2979163.1"/>
    </source>
</evidence>